<dbReference type="EMBL" id="CP128986">
    <property type="protein sequence ID" value="WOC14502.1"/>
    <property type="molecule type" value="Genomic_DNA"/>
</dbReference>
<protein>
    <recommendedName>
        <fullName evidence="4">DUF4232 domain-containing protein</fullName>
    </recommendedName>
</protein>
<proteinExistence type="predicted"/>
<evidence type="ECO:0000256" key="1">
    <source>
        <dbReference type="SAM" id="MobiDB-lite"/>
    </source>
</evidence>
<dbReference type="AlphaFoldDB" id="A0AA97GX82"/>
<evidence type="ECO:0000256" key="2">
    <source>
        <dbReference type="SAM" id="SignalP"/>
    </source>
</evidence>
<dbReference type="RefSeq" id="WP_420040237.1">
    <property type="nucleotide sequence ID" value="NZ_CP128986.1"/>
</dbReference>
<evidence type="ECO:0000313" key="3">
    <source>
        <dbReference type="EMBL" id="WOC14502.1"/>
    </source>
</evidence>
<organism evidence="3">
    <name type="scientific">Gordonia sp. MP11Mi</name>
    <dbReference type="NCBI Taxonomy" id="3022769"/>
    <lineage>
        <taxon>Bacteria</taxon>
        <taxon>Bacillati</taxon>
        <taxon>Actinomycetota</taxon>
        <taxon>Actinomycetes</taxon>
        <taxon>Mycobacteriales</taxon>
        <taxon>Gordoniaceae</taxon>
        <taxon>Gordonia</taxon>
    </lineage>
</organism>
<accession>A0AA97GX82</accession>
<feature type="compositionally biased region" description="Polar residues" evidence="1">
    <location>
        <begin position="37"/>
        <end position="46"/>
    </location>
</feature>
<name>A0AA97GX82_9ACTN</name>
<evidence type="ECO:0008006" key="4">
    <source>
        <dbReference type="Google" id="ProtNLM"/>
    </source>
</evidence>
<gene>
    <name evidence="3" type="ORF">MP11Mi_36240</name>
</gene>
<feature type="region of interest" description="Disordered" evidence="1">
    <location>
        <begin position="26"/>
        <end position="48"/>
    </location>
</feature>
<dbReference type="PROSITE" id="PS51257">
    <property type="entry name" value="PROKAR_LIPOPROTEIN"/>
    <property type="match status" value="1"/>
</dbReference>
<sequence length="187" mass="18835">MTCTRVAAAVCAVAALGGAASACSSDEDAPGGLTAELRSSTESSPSGAVPRLTLLVHNDSDAACSLPKHGIGSAIVMSVTRDGTDVAPTFRPIPTFAPSIDAVRASLTPLPPGASLALDIQTSTDPATIASHRIDGDGTLVRTTWPTVDRGEYRVTAALTTPPAAARGDLPPLCAPAEEATATFTVE</sequence>
<reference evidence="3" key="1">
    <citation type="submission" date="2023-06" db="EMBL/GenBank/DDBJ databases">
        <title>Gordonia sp. nov. and Pseudochrobactrum sp. nov., two species isolated from the burying beetle Nicrophorus vespilloides.</title>
        <authorList>
            <person name="Poehlein A."/>
            <person name="Guzman J."/>
            <person name="Daniel R."/>
            <person name="Vilcinskas A."/>
        </authorList>
    </citation>
    <scope>NUCLEOTIDE SEQUENCE</scope>
    <source>
        <strain evidence="3">MP11Mi</strain>
    </source>
</reference>
<feature type="signal peptide" evidence="2">
    <location>
        <begin position="1"/>
        <end position="22"/>
    </location>
</feature>
<feature type="chain" id="PRO_5041650633" description="DUF4232 domain-containing protein" evidence="2">
    <location>
        <begin position="23"/>
        <end position="187"/>
    </location>
</feature>
<keyword evidence="2" id="KW-0732">Signal</keyword>